<name>A0A550JEU4_9BACT</name>
<dbReference type="Pfam" id="PF06296">
    <property type="entry name" value="RelE"/>
    <property type="match status" value="1"/>
</dbReference>
<dbReference type="AlphaFoldDB" id="A0A550JEU4"/>
<organism evidence="1 2">
    <name type="scientific">Trichloromonas acetexigens</name>
    <dbReference type="NCBI Taxonomy" id="38815"/>
    <lineage>
        <taxon>Bacteria</taxon>
        <taxon>Pseudomonadati</taxon>
        <taxon>Thermodesulfobacteriota</taxon>
        <taxon>Desulfuromonadia</taxon>
        <taxon>Desulfuromonadales</taxon>
        <taxon>Trichloromonadaceae</taxon>
        <taxon>Trichloromonas</taxon>
    </lineage>
</organism>
<reference evidence="1 2" key="1">
    <citation type="submission" date="2019-07" db="EMBL/GenBank/DDBJ databases">
        <title>Insights of Desulfuromonas acetexigens electromicrobiology.</title>
        <authorList>
            <person name="Katuri K."/>
            <person name="Sapireddy V."/>
            <person name="Shaw D.R."/>
            <person name="Saikaly P."/>
        </authorList>
    </citation>
    <scope>NUCLEOTIDE SEQUENCE [LARGE SCALE GENOMIC DNA]</scope>
    <source>
        <strain evidence="1 2">2873</strain>
    </source>
</reference>
<protein>
    <submittedName>
        <fullName evidence="1">Type II toxin-antitoxin system RelE/ParE family toxin</fullName>
    </submittedName>
</protein>
<dbReference type="InterPro" id="IPR009387">
    <property type="entry name" value="HigB-2"/>
</dbReference>
<dbReference type="EMBL" id="VJVV01000005">
    <property type="protein sequence ID" value="TRO81750.1"/>
    <property type="molecule type" value="Genomic_DNA"/>
</dbReference>
<gene>
    <name evidence="1" type="ORF">FL622_08060</name>
</gene>
<keyword evidence="2" id="KW-1185">Reference proteome</keyword>
<evidence type="ECO:0000313" key="2">
    <source>
        <dbReference type="Proteomes" id="UP000317155"/>
    </source>
</evidence>
<accession>A0A550JEU4</accession>
<evidence type="ECO:0000313" key="1">
    <source>
        <dbReference type="EMBL" id="TRO81750.1"/>
    </source>
</evidence>
<dbReference type="RefSeq" id="WP_092057577.1">
    <property type="nucleotide sequence ID" value="NZ_FOJJ01000037.1"/>
</dbReference>
<dbReference type="PIRSF" id="PIRSF039032">
    <property type="entry name" value="HigB-2"/>
    <property type="match status" value="1"/>
</dbReference>
<proteinExistence type="predicted"/>
<comment type="caution">
    <text evidence="1">The sequence shown here is derived from an EMBL/GenBank/DDBJ whole genome shotgun (WGS) entry which is preliminary data.</text>
</comment>
<dbReference type="Proteomes" id="UP000317155">
    <property type="component" value="Unassembled WGS sequence"/>
</dbReference>
<sequence>MYQFVELQPFSAVREKYFDEEEFLSLQAYLLGNPDAGDVIPRSGGCRKLRWAAQGHGKRGGVRVIYFLRFAHGQIVLVTMYAKNVQENIDPGLLRRIKESFSHD</sequence>
<dbReference type="OrthoDB" id="197283at2"/>